<dbReference type="InterPro" id="IPR024760">
    <property type="entry name" value="HTH_dom_conjug_TS-like"/>
</dbReference>
<organism evidence="2 3">
    <name type="scientific">Paenibacillus brasilensis</name>
    <dbReference type="NCBI Taxonomy" id="128574"/>
    <lineage>
        <taxon>Bacteria</taxon>
        <taxon>Bacillati</taxon>
        <taxon>Bacillota</taxon>
        <taxon>Bacilli</taxon>
        <taxon>Bacillales</taxon>
        <taxon>Paenibacillaceae</taxon>
        <taxon>Paenibacillus</taxon>
    </lineage>
</organism>
<comment type="caution">
    <text evidence="2">The sequence shown here is derived from an EMBL/GenBank/DDBJ whole genome shotgun (WGS) entry which is preliminary data.</text>
</comment>
<name>A0ABU0L171_9BACL</name>
<evidence type="ECO:0000313" key="2">
    <source>
        <dbReference type="EMBL" id="MDQ0495439.1"/>
    </source>
</evidence>
<proteinExistence type="predicted"/>
<gene>
    <name evidence="2" type="ORF">QOZ95_003618</name>
</gene>
<dbReference type="RefSeq" id="WP_081752171.1">
    <property type="nucleotide sequence ID" value="NZ_CP045298.1"/>
</dbReference>
<dbReference type="EMBL" id="JAUSWA010000022">
    <property type="protein sequence ID" value="MDQ0495439.1"/>
    <property type="molecule type" value="Genomic_DNA"/>
</dbReference>
<dbReference type="Pfam" id="PF12645">
    <property type="entry name" value="HTH_16"/>
    <property type="match status" value="1"/>
</dbReference>
<evidence type="ECO:0000313" key="3">
    <source>
        <dbReference type="Proteomes" id="UP001242811"/>
    </source>
</evidence>
<accession>A0ABU0L171</accession>
<dbReference type="Proteomes" id="UP001242811">
    <property type="component" value="Unassembled WGS sequence"/>
</dbReference>
<keyword evidence="3" id="KW-1185">Reference proteome</keyword>
<sequence>MEKENAQGIISDAEFIRLLKLARSGDQEAMCRILHLFEEDIQKTSRYIRMSREDAVQSIVTDFIEELRQELQIEKVDNGYHKLAKSDD</sequence>
<protein>
    <recommendedName>
        <fullName evidence="1">Helix-turn-helix conjugative transposon-like domain-containing protein</fullName>
    </recommendedName>
</protein>
<evidence type="ECO:0000259" key="1">
    <source>
        <dbReference type="Pfam" id="PF12645"/>
    </source>
</evidence>
<reference evidence="2 3" key="1">
    <citation type="submission" date="2023-07" db="EMBL/GenBank/DDBJ databases">
        <title>Genomic Encyclopedia of Type Strains, Phase IV (KMG-IV): sequencing the most valuable type-strain genomes for metagenomic binning, comparative biology and taxonomic classification.</title>
        <authorList>
            <person name="Goeker M."/>
        </authorList>
    </citation>
    <scope>NUCLEOTIDE SEQUENCE [LARGE SCALE GENOMIC DNA]</scope>
    <source>
        <strain evidence="2 3">DSM 14914</strain>
    </source>
</reference>
<feature type="domain" description="Helix-turn-helix conjugative transposon-like" evidence="1">
    <location>
        <begin position="18"/>
        <end position="68"/>
    </location>
</feature>